<evidence type="ECO:0000259" key="7">
    <source>
        <dbReference type="Pfam" id="PF06886"/>
    </source>
</evidence>
<organism evidence="8 9">
    <name type="scientific">Basidiobolus meristosporus CBS 931.73</name>
    <dbReference type="NCBI Taxonomy" id="1314790"/>
    <lineage>
        <taxon>Eukaryota</taxon>
        <taxon>Fungi</taxon>
        <taxon>Fungi incertae sedis</taxon>
        <taxon>Zoopagomycota</taxon>
        <taxon>Entomophthoromycotina</taxon>
        <taxon>Basidiobolomycetes</taxon>
        <taxon>Basidiobolales</taxon>
        <taxon>Basidiobolaceae</taxon>
        <taxon>Basidiobolus</taxon>
    </lineage>
</organism>
<keyword evidence="5" id="KW-0175">Coiled coil</keyword>
<dbReference type="InterPro" id="IPR027329">
    <property type="entry name" value="TPX2_C"/>
</dbReference>
<evidence type="ECO:0000256" key="6">
    <source>
        <dbReference type="SAM" id="MobiDB-lite"/>
    </source>
</evidence>
<evidence type="ECO:0000313" key="8">
    <source>
        <dbReference type="EMBL" id="ORX98592.1"/>
    </source>
</evidence>
<dbReference type="Proteomes" id="UP000193498">
    <property type="component" value="Unassembled WGS sequence"/>
</dbReference>
<accession>A0A1Y1YKS7</accession>
<feature type="compositionally biased region" description="Polar residues" evidence="6">
    <location>
        <begin position="27"/>
        <end position="63"/>
    </location>
</feature>
<dbReference type="OrthoDB" id="1684416at2759"/>
<evidence type="ECO:0000313" key="9">
    <source>
        <dbReference type="Proteomes" id="UP000193498"/>
    </source>
</evidence>
<evidence type="ECO:0000256" key="1">
    <source>
        <dbReference type="ARBA" id="ARBA00004245"/>
    </source>
</evidence>
<comment type="similarity">
    <text evidence="2">Belongs to the TPX2 family.</text>
</comment>
<dbReference type="Pfam" id="PF06886">
    <property type="entry name" value="TPX2"/>
    <property type="match status" value="1"/>
</dbReference>
<dbReference type="AlphaFoldDB" id="A0A1Y1YKS7"/>
<dbReference type="InParanoid" id="A0A1Y1YKS7"/>
<comment type="caution">
    <text evidence="8">The sequence shown here is derived from an EMBL/GenBank/DDBJ whole genome shotgun (WGS) entry which is preliminary data.</text>
</comment>
<feature type="coiled-coil region" evidence="5">
    <location>
        <begin position="472"/>
        <end position="499"/>
    </location>
</feature>
<comment type="subcellular location">
    <subcellularLocation>
        <location evidence="1">Cytoplasm</location>
        <location evidence="1">Cytoskeleton</location>
    </subcellularLocation>
</comment>
<feature type="domain" description="TPX2 C-terminal" evidence="7">
    <location>
        <begin position="454"/>
        <end position="530"/>
    </location>
</feature>
<evidence type="ECO:0000256" key="4">
    <source>
        <dbReference type="ARBA" id="ARBA00023212"/>
    </source>
</evidence>
<dbReference type="STRING" id="1314790.A0A1Y1YKS7"/>
<sequence length="561" mass="64580">MIGEPENYFNDSSDEAQDNPFIAPSPGAQQKFMQNGNLRTSWDQETGYEESNNYSKRATTAAKSTKRLTVPKSPNFSKRFKFDMGKSARMENNEDNQRVVVRKRTRTNLFDLTVPKPFKLSTSVRGRQALPKSPFVSMASRVNNFFNKTPERFKVKPTNKPSANLFQSRLTVPKSPKLRTKVRAKYGVNTDAAADAEKSRPQRARTYPKVNGLTIPKSPNITKVTKRKLVTEDTVAVRPTATQTRKWTGATIPKSPNITKPTKRRRIDFEVAERPLPKAVTKIKKVNGLTIPKSPNITKPRPKPAAAMEAAQPRVRRKKEANVHMPGITVPEPFNFVGDSIRERKLQRFREKLRREEEEAARLRHFQANPMLDLEYPDPLPPVEPRPLTKPMPFRLETDLRGDAYQQFLQEKLKRDEQNAKQMAIPRANPMPDFSTVWFPSHSNKEFTIPQDVHLSTEDRVQERNDWEALVNHEKEKNAAVWEEKRQELERENQKKLRQYRRTLVPKPVPIPETLYRSDPLPKVAQKKLTIPASPAIHKKSVKPHKHLTPRNKSKSKKIKV</sequence>
<proteinExistence type="inferred from homology"/>
<dbReference type="EMBL" id="MCFE01000111">
    <property type="protein sequence ID" value="ORX98592.1"/>
    <property type="molecule type" value="Genomic_DNA"/>
</dbReference>
<keyword evidence="4" id="KW-0206">Cytoskeleton</keyword>
<evidence type="ECO:0000256" key="3">
    <source>
        <dbReference type="ARBA" id="ARBA00022490"/>
    </source>
</evidence>
<protein>
    <recommendedName>
        <fullName evidence="7">TPX2 C-terminal domain-containing protein</fullName>
    </recommendedName>
</protein>
<feature type="region of interest" description="Disordered" evidence="6">
    <location>
        <begin position="526"/>
        <end position="561"/>
    </location>
</feature>
<dbReference type="GO" id="GO:0005856">
    <property type="term" value="C:cytoskeleton"/>
    <property type="evidence" value="ECO:0007669"/>
    <property type="project" value="UniProtKB-SubCell"/>
</dbReference>
<feature type="region of interest" description="Disordered" evidence="6">
    <location>
        <begin position="1"/>
        <end position="79"/>
    </location>
</feature>
<evidence type="ECO:0000256" key="2">
    <source>
        <dbReference type="ARBA" id="ARBA00005885"/>
    </source>
</evidence>
<keyword evidence="9" id="KW-1185">Reference proteome</keyword>
<name>A0A1Y1YKS7_9FUNG</name>
<reference evidence="8 9" key="1">
    <citation type="submission" date="2016-07" db="EMBL/GenBank/DDBJ databases">
        <title>Pervasive Adenine N6-methylation of Active Genes in Fungi.</title>
        <authorList>
            <consortium name="DOE Joint Genome Institute"/>
            <person name="Mondo S.J."/>
            <person name="Dannebaum R.O."/>
            <person name="Kuo R.C."/>
            <person name="Labutti K."/>
            <person name="Haridas S."/>
            <person name="Kuo A."/>
            <person name="Salamov A."/>
            <person name="Ahrendt S.R."/>
            <person name="Lipzen A."/>
            <person name="Sullivan W."/>
            <person name="Andreopoulos W.B."/>
            <person name="Clum A."/>
            <person name="Lindquist E."/>
            <person name="Daum C."/>
            <person name="Ramamoorthy G.K."/>
            <person name="Gryganskyi A."/>
            <person name="Culley D."/>
            <person name="Magnuson J.K."/>
            <person name="James T.Y."/>
            <person name="O'Malley M.A."/>
            <person name="Stajich J.E."/>
            <person name="Spatafora J.W."/>
            <person name="Visel A."/>
            <person name="Grigoriev I.V."/>
        </authorList>
    </citation>
    <scope>NUCLEOTIDE SEQUENCE [LARGE SCALE GENOMIC DNA]</scope>
    <source>
        <strain evidence="8 9">CBS 931.73</strain>
    </source>
</reference>
<feature type="compositionally biased region" description="Basic residues" evidence="6">
    <location>
        <begin position="537"/>
        <end position="561"/>
    </location>
</feature>
<evidence type="ECO:0000256" key="5">
    <source>
        <dbReference type="SAM" id="Coils"/>
    </source>
</evidence>
<keyword evidence="3" id="KW-0963">Cytoplasm</keyword>
<gene>
    <name evidence="8" type="ORF">K493DRAFT_6088</name>
</gene>